<evidence type="ECO:0000256" key="1">
    <source>
        <dbReference type="ARBA" id="ARBA00023002"/>
    </source>
</evidence>
<name>A0A255YLK9_9SPHN</name>
<dbReference type="EMBL" id="NOXT01000102">
    <property type="protein sequence ID" value="OYQ30081.1"/>
    <property type="molecule type" value="Genomic_DNA"/>
</dbReference>
<dbReference type="AlphaFoldDB" id="A0A255YLK9"/>
<comment type="caution">
    <text evidence="3">The sequence shown here is derived from an EMBL/GenBank/DDBJ whole genome shotgun (WGS) entry which is preliminary data.</text>
</comment>
<dbReference type="PANTHER" id="PTHR30466">
    <property type="entry name" value="FLAVIN REDUCTASE"/>
    <property type="match status" value="1"/>
</dbReference>
<proteinExistence type="predicted"/>
<evidence type="ECO:0000313" key="4">
    <source>
        <dbReference type="Proteomes" id="UP000216991"/>
    </source>
</evidence>
<feature type="domain" description="Flavin reductase like" evidence="2">
    <location>
        <begin position="25"/>
        <end position="168"/>
    </location>
</feature>
<accession>A0A255YLK9</accession>
<evidence type="ECO:0000313" key="3">
    <source>
        <dbReference type="EMBL" id="OYQ30081.1"/>
    </source>
</evidence>
<dbReference type="OrthoDB" id="9792858at2"/>
<dbReference type="GO" id="GO:0010181">
    <property type="term" value="F:FMN binding"/>
    <property type="evidence" value="ECO:0007669"/>
    <property type="project" value="InterPro"/>
</dbReference>
<dbReference type="Pfam" id="PF01613">
    <property type="entry name" value="Flavin_Reduct"/>
    <property type="match status" value="1"/>
</dbReference>
<organism evidence="3 4">
    <name type="scientific">Sandarakinorhabdus cyanobacteriorum</name>
    <dbReference type="NCBI Taxonomy" id="1981098"/>
    <lineage>
        <taxon>Bacteria</taxon>
        <taxon>Pseudomonadati</taxon>
        <taxon>Pseudomonadota</taxon>
        <taxon>Alphaproteobacteria</taxon>
        <taxon>Sphingomonadales</taxon>
        <taxon>Sphingosinicellaceae</taxon>
        <taxon>Sandarakinorhabdus</taxon>
    </lineage>
</organism>
<evidence type="ECO:0000259" key="2">
    <source>
        <dbReference type="SMART" id="SM00903"/>
    </source>
</evidence>
<protein>
    <submittedName>
        <fullName evidence="3">Flavin oxidoreductase</fullName>
    </submittedName>
</protein>
<dbReference type="Proteomes" id="UP000216991">
    <property type="component" value="Unassembled WGS sequence"/>
</dbReference>
<dbReference type="InterPro" id="IPR012349">
    <property type="entry name" value="Split_barrel_FMN-bd"/>
</dbReference>
<dbReference type="GO" id="GO:0042602">
    <property type="term" value="F:riboflavin reductase (NADPH) activity"/>
    <property type="evidence" value="ECO:0007669"/>
    <property type="project" value="TreeGrafter"/>
</dbReference>
<dbReference type="PANTHER" id="PTHR30466:SF1">
    <property type="entry name" value="FMN REDUCTASE (NADH) RUTF"/>
    <property type="match status" value="1"/>
</dbReference>
<keyword evidence="1" id="KW-0560">Oxidoreductase</keyword>
<gene>
    <name evidence="3" type="ORF">CHU93_07000</name>
</gene>
<dbReference type="InterPro" id="IPR002563">
    <property type="entry name" value="Flavin_Rdtase-like_dom"/>
</dbReference>
<keyword evidence="4" id="KW-1185">Reference proteome</keyword>
<dbReference type="InterPro" id="IPR050268">
    <property type="entry name" value="NADH-dep_flavin_reductase"/>
</dbReference>
<dbReference type="Gene3D" id="2.30.110.10">
    <property type="entry name" value="Electron Transport, Fmn-binding Protein, Chain A"/>
    <property type="match status" value="1"/>
</dbReference>
<dbReference type="SUPFAM" id="SSF50475">
    <property type="entry name" value="FMN-binding split barrel"/>
    <property type="match status" value="1"/>
</dbReference>
<reference evidence="3 4" key="1">
    <citation type="submission" date="2017-07" db="EMBL/GenBank/DDBJ databases">
        <title>Sandarakinorhabdus cyanobacteriorum sp. nov., a novel bacterium isolated from cyanobacterial aggregates in a eutrophic lake.</title>
        <authorList>
            <person name="Cai H."/>
        </authorList>
    </citation>
    <scope>NUCLEOTIDE SEQUENCE [LARGE SCALE GENOMIC DNA]</scope>
    <source>
        <strain evidence="3 4">TH057</strain>
    </source>
</reference>
<dbReference type="RefSeq" id="WP_094473390.1">
    <property type="nucleotide sequence ID" value="NZ_NOXT01000102.1"/>
</dbReference>
<sequence length="172" mass="18565">MTAATTCAPRLATAPFEPRLLRDAFGCFATGVTVVTGQTAGGQRVGLTANSFTSVSLDPPLLLFCPANGASALPALRETARFAINILDLDGQAVADRFTRKDIDRFADHDWQDWDGVPVLAAAKAAFACELHADHDGGDHRIIVGRVTRLALDQSREPLLYLHGRYRRVHVG</sequence>
<dbReference type="SMART" id="SM00903">
    <property type="entry name" value="Flavin_Reduct"/>
    <property type="match status" value="1"/>
</dbReference>